<feature type="compositionally biased region" description="Basic and acidic residues" evidence="1">
    <location>
        <begin position="580"/>
        <end position="624"/>
    </location>
</feature>
<dbReference type="PANTHER" id="PTHR22880:SF225">
    <property type="entry name" value="BROMODOMAIN-CONTAINING PROTEIN BET-1-RELATED"/>
    <property type="match status" value="1"/>
</dbReference>
<organism evidence="3 4">
    <name type="scientific">Pinctada imbricata</name>
    <name type="common">Atlantic pearl-oyster</name>
    <name type="synonym">Pinctada martensii</name>
    <dbReference type="NCBI Taxonomy" id="66713"/>
    <lineage>
        <taxon>Eukaryota</taxon>
        <taxon>Metazoa</taxon>
        <taxon>Spiralia</taxon>
        <taxon>Lophotrochozoa</taxon>
        <taxon>Mollusca</taxon>
        <taxon>Bivalvia</taxon>
        <taxon>Autobranchia</taxon>
        <taxon>Pteriomorphia</taxon>
        <taxon>Pterioida</taxon>
        <taxon>Pterioidea</taxon>
        <taxon>Pteriidae</taxon>
        <taxon>Pinctada</taxon>
    </lineage>
</organism>
<dbReference type="GO" id="GO:0006355">
    <property type="term" value="P:regulation of DNA-templated transcription"/>
    <property type="evidence" value="ECO:0007669"/>
    <property type="project" value="TreeGrafter"/>
</dbReference>
<protein>
    <recommendedName>
        <fullName evidence="2">NET domain-containing protein</fullName>
    </recommendedName>
</protein>
<feature type="compositionally biased region" description="Basic residues" evidence="1">
    <location>
        <begin position="299"/>
        <end position="311"/>
    </location>
</feature>
<dbReference type="AlphaFoldDB" id="A0AA88XN02"/>
<evidence type="ECO:0000259" key="2">
    <source>
        <dbReference type="PROSITE" id="PS51525"/>
    </source>
</evidence>
<evidence type="ECO:0000313" key="4">
    <source>
        <dbReference type="Proteomes" id="UP001186944"/>
    </source>
</evidence>
<dbReference type="InterPro" id="IPR038336">
    <property type="entry name" value="NET_sf"/>
</dbReference>
<comment type="caution">
    <text evidence="3">The sequence shown here is derived from an EMBL/GenBank/DDBJ whole genome shotgun (WGS) entry which is preliminary data.</text>
</comment>
<feature type="domain" description="NET" evidence="2">
    <location>
        <begin position="127"/>
        <end position="209"/>
    </location>
</feature>
<dbReference type="Pfam" id="PF17035">
    <property type="entry name" value="BET"/>
    <property type="match status" value="1"/>
</dbReference>
<feature type="compositionally biased region" description="Polar residues" evidence="1">
    <location>
        <begin position="373"/>
        <end position="388"/>
    </location>
</feature>
<accession>A0AA88XN02</accession>
<dbReference type="EMBL" id="VSWD01000011">
    <property type="protein sequence ID" value="KAK3088400.1"/>
    <property type="molecule type" value="Genomic_DNA"/>
</dbReference>
<keyword evidence="4" id="KW-1185">Reference proteome</keyword>
<dbReference type="Pfam" id="PF17105">
    <property type="entry name" value="BRD4_CDT"/>
    <property type="match status" value="1"/>
</dbReference>
<dbReference type="InterPro" id="IPR031354">
    <property type="entry name" value="BRD4_CDT"/>
</dbReference>
<feature type="compositionally biased region" description="Low complexity" evidence="1">
    <location>
        <begin position="61"/>
        <end position="73"/>
    </location>
</feature>
<feature type="compositionally biased region" description="Basic and acidic residues" evidence="1">
    <location>
        <begin position="639"/>
        <end position="671"/>
    </location>
</feature>
<feature type="region of interest" description="Disordered" evidence="1">
    <location>
        <begin position="23"/>
        <end position="136"/>
    </location>
</feature>
<feature type="region of interest" description="Disordered" evidence="1">
    <location>
        <begin position="240"/>
        <end position="503"/>
    </location>
</feature>
<feature type="compositionally biased region" description="Basic and acidic residues" evidence="1">
    <location>
        <begin position="46"/>
        <end position="56"/>
    </location>
</feature>
<dbReference type="PROSITE" id="PS51525">
    <property type="entry name" value="NET"/>
    <property type="match status" value="1"/>
</dbReference>
<feature type="region of interest" description="Disordered" evidence="1">
    <location>
        <begin position="580"/>
        <end position="692"/>
    </location>
</feature>
<dbReference type="InterPro" id="IPR027353">
    <property type="entry name" value="NET_dom"/>
</dbReference>
<dbReference type="FunFam" id="1.20.1270.220:FF:000001">
    <property type="entry name" value="bromodomain-containing protein 2 isoform X1"/>
    <property type="match status" value="1"/>
</dbReference>
<name>A0AA88XN02_PINIB</name>
<feature type="region of interest" description="Disordered" evidence="1">
    <location>
        <begin position="517"/>
        <end position="540"/>
    </location>
</feature>
<reference evidence="3" key="1">
    <citation type="submission" date="2019-08" db="EMBL/GenBank/DDBJ databases">
        <title>The improved chromosome-level genome for the pearl oyster Pinctada fucata martensii using PacBio sequencing and Hi-C.</title>
        <authorList>
            <person name="Zheng Z."/>
        </authorList>
    </citation>
    <scope>NUCLEOTIDE SEQUENCE</scope>
    <source>
        <strain evidence="3">ZZ-2019</strain>
        <tissue evidence="3">Adductor muscle</tissue>
    </source>
</reference>
<dbReference type="GO" id="GO:0005634">
    <property type="term" value="C:nucleus"/>
    <property type="evidence" value="ECO:0007669"/>
    <property type="project" value="UniProtKB-SubCell"/>
</dbReference>
<evidence type="ECO:0000256" key="1">
    <source>
        <dbReference type="SAM" id="MobiDB-lite"/>
    </source>
</evidence>
<sequence length="692" mass="76478">MFSLFLQIKNLTEQLSRLTEEHMQKLKQKKERNENKKVLKKKKSKVKEDIKSRDNDISATPVSSVVSNVPPIVDTTKPSKTPKNKANKKSPSESKRKKITNRTLSSTKKSKASSSAVGTLPGSSTFDSDDEDNAKPMTYDEKRQLSLDINKLPGDKLGRVVYIIQSREPSLRDSNPDEIEIDFETLKPSTLRELESYVMSCLKKNKRKPYTKKATGKSREEAQKEKKLELEKMLNDVQGQLGSAKKPSKKEESGNVDVVGGSTRLSASSSSSSGSDSSSDSSSSSSSDSSDSESGSPVKKAKGKKSQKSKLTKNSAEKKKSPELRSQAMSPNMKIHIGGNNTVMVSPQPQLHPLPPLAQASAIPPQQPPYNVPDTSSLPHSGLPNTAIPSAVHPGLNAEPGHHMSVIQPKPNSPARVPAVPNNAVSAKPVQISPPISVNSPMEKILPESRPISPPPIPMSDEGRLNLAPREQQQTKFFISDDDSSNSPKASPNKIAPPAPPGATILASGVGVMYSGNNIHQNGPSNDMMRKNDLGKLPPQLNRKDAAVKPLKNAASWSSLAAGSSTTSVKKPNAMQSFELFKKQAKEKEEREKALKEQEEQRKIQKEHMERERQRKERERMREREEEEALYSAQQAQQEAERKRLQAEQESKMAMKERERRREQERRKREAMANAIDMNAQSDLMASFEETL</sequence>
<dbReference type="Gene3D" id="1.20.1270.220">
    <property type="match status" value="1"/>
</dbReference>
<dbReference type="InterPro" id="IPR050935">
    <property type="entry name" value="Bromo_chromatin_reader"/>
</dbReference>
<proteinExistence type="predicted"/>
<dbReference type="GO" id="GO:0006338">
    <property type="term" value="P:chromatin remodeling"/>
    <property type="evidence" value="ECO:0007669"/>
    <property type="project" value="TreeGrafter"/>
</dbReference>
<evidence type="ECO:0000313" key="3">
    <source>
        <dbReference type="EMBL" id="KAK3088400.1"/>
    </source>
</evidence>
<gene>
    <name evidence="3" type="ORF">FSP39_018721</name>
</gene>
<dbReference type="Proteomes" id="UP001186944">
    <property type="component" value="Unassembled WGS sequence"/>
</dbReference>
<dbReference type="PANTHER" id="PTHR22880">
    <property type="entry name" value="FALZ-RELATED BROMODOMAIN-CONTAINING PROTEINS"/>
    <property type="match status" value="1"/>
</dbReference>
<feature type="compositionally biased region" description="Low complexity" evidence="1">
    <location>
        <begin position="266"/>
        <end position="298"/>
    </location>
</feature>
<dbReference type="GO" id="GO:0000785">
    <property type="term" value="C:chromatin"/>
    <property type="evidence" value="ECO:0007669"/>
    <property type="project" value="TreeGrafter"/>
</dbReference>